<dbReference type="Proteomes" id="UP000572007">
    <property type="component" value="Unassembled WGS sequence"/>
</dbReference>
<name>A0A846WA76_9NOCA</name>
<sequence length="49" mass="5218">MVVSLRVVACVVASARSIQSAFVVEPTHPVVRPLESRLMAEAADVPEVT</sequence>
<dbReference type="AlphaFoldDB" id="A0A846WA76"/>
<dbReference type="RefSeq" id="WP_157104757.1">
    <property type="nucleotide sequence ID" value="NZ_JAAXOM010000005.1"/>
</dbReference>
<evidence type="ECO:0000313" key="1">
    <source>
        <dbReference type="EMBL" id="NKX89574.1"/>
    </source>
</evidence>
<organism evidence="1 2">
    <name type="scientific">Nocardia coubleae</name>
    <dbReference type="NCBI Taxonomy" id="356147"/>
    <lineage>
        <taxon>Bacteria</taxon>
        <taxon>Bacillati</taxon>
        <taxon>Actinomycetota</taxon>
        <taxon>Actinomycetes</taxon>
        <taxon>Mycobacteriales</taxon>
        <taxon>Nocardiaceae</taxon>
        <taxon>Nocardia</taxon>
    </lineage>
</organism>
<keyword evidence="2" id="KW-1185">Reference proteome</keyword>
<protein>
    <submittedName>
        <fullName evidence="1">Uncharacterized protein</fullName>
    </submittedName>
</protein>
<accession>A0A846WA76</accession>
<reference evidence="1 2" key="1">
    <citation type="submission" date="2020-04" db="EMBL/GenBank/DDBJ databases">
        <title>MicrobeNet Type strains.</title>
        <authorList>
            <person name="Nicholson A.C."/>
        </authorList>
    </citation>
    <scope>NUCLEOTIDE SEQUENCE [LARGE SCALE GENOMIC DNA]</scope>
    <source>
        <strain evidence="1 2">DSM 44960</strain>
    </source>
</reference>
<proteinExistence type="predicted"/>
<gene>
    <name evidence="1" type="ORF">HGA10_19990</name>
</gene>
<comment type="caution">
    <text evidence="1">The sequence shown here is derived from an EMBL/GenBank/DDBJ whole genome shotgun (WGS) entry which is preliminary data.</text>
</comment>
<evidence type="ECO:0000313" key="2">
    <source>
        <dbReference type="Proteomes" id="UP000572007"/>
    </source>
</evidence>
<dbReference type="EMBL" id="JAAXOM010000005">
    <property type="protein sequence ID" value="NKX89574.1"/>
    <property type="molecule type" value="Genomic_DNA"/>
</dbReference>